<dbReference type="AlphaFoldDB" id="A0A0B6X2B1"/>
<evidence type="ECO:0000313" key="1">
    <source>
        <dbReference type="EMBL" id="CDM66500.1"/>
    </source>
</evidence>
<evidence type="ECO:0000313" key="2">
    <source>
        <dbReference type="Proteomes" id="UP000031518"/>
    </source>
</evidence>
<reference evidence="1 2" key="2">
    <citation type="submission" date="2015-01" db="EMBL/GenBank/DDBJ databases">
        <title>Complete genome sequence of Pyrinomonas methylaliphatogenes type strain K22T.</title>
        <authorList>
            <person name="Lee K.C.Y."/>
            <person name="Power J.F."/>
            <person name="Dunfield P.F."/>
            <person name="Morgan X.C."/>
            <person name="Huttenhower C."/>
            <person name="Stott M.B."/>
        </authorList>
    </citation>
    <scope>NUCLEOTIDE SEQUENCE [LARGE SCALE GENOMIC DNA]</scope>
    <source>
        <strain evidence="1 2">K22</strain>
    </source>
</reference>
<organism evidence="1 2">
    <name type="scientific">Pyrinomonas methylaliphatogenes</name>
    <dbReference type="NCBI Taxonomy" id="454194"/>
    <lineage>
        <taxon>Bacteria</taxon>
        <taxon>Pseudomonadati</taxon>
        <taxon>Acidobacteriota</taxon>
        <taxon>Blastocatellia</taxon>
        <taxon>Blastocatellales</taxon>
        <taxon>Pyrinomonadaceae</taxon>
        <taxon>Pyrinomonas</taxon>
    </lineage>
</organism>
<sequence length="51" mass="6091">MEERIPFKVLIIPQERRERRAGRSNYLSGAERFEIKSLAQTLFELLLDRTI</sequence>
<dbReference type="RefSeq" id="WP_162199850.1">
    <property type="nucleotide sequence ID" value="NZ_CBXV010000008.1"/>
</dbReference>
<accession>A0A0B6X2B1</accession>
<dbReference type="Proteomes" id="UP000031518">
    <property type="component" value="Unassembled WGS sequence"/>
</dbReference>
<name>A0A0B6X2B1_9BACT</name>
<reference evidence="1 2" key="1">
    <citation type="submission" date="2013-12" db="EMBL/GenBank/DDBJ databases">
        <authorList>
            <person name="Stott M."/>
        </authorList>
    </citation>
    <scope>NUCLEOTIDE SEQUENCE [LARGE SCALE GENOMIC DNA]</scope>
    <source>
        <strain evidence="1 2">K22</strain>
    </source>
</reference>
<proteinExistence type="predicted"/>
<keyword evidence="2" id="KW-1185">Reference proteome</keyword>
<dbReference type="EMBL" id="CBXV010000008">
    <property type="protein sequence ID" value="CDM66500.1"/>
    <property type="molecule type" value="Genomic_DNA"/>
</dbReference>
<dbReference type="STRING" id="454194.PYK22_02531"/>
<gene>
    <name evidence="1" type="ORF">PYK22_02531</name>
</gene>
<protein>
    <submittedName>
        <fullName evidence="1">Uncharacterized protein</fullName>
    </submittedName>
</protein>